<dbReference type="InterPro" id="IPR016084">
    <property type="entry name" value="Haem_Oase-like_multi-hlx"/>
</dbReference>
<dbReference type="GO" id="GO:0005783">
    <property type="term" value="C:endoplasmic reticulum"/>
    <property type="evidence" value="ECO:0007669"/>
    <property type="project" value="UniProtKB-SubCell"/>
</dbReference>
<feature type="region of interest" description="Disordered" evidence="9">
    <location>
        <begin position="1"/>
        <end position="20"/>
    </location>
</feature>
<evidence type="ECO:0000256" key="7">
    <source>
        <dbReference type="ARBA" id="ARBA00023002"/>
    </source>
</evidence>
<keyword evidence="7" id="KW-0560">Oxidoreductase</keyword>
<dbReference type="Gene3D" id="1.20.910.10">
    <property type="entry name" value="Heme oxygenase-like"/>
    <property type="match status" value="1"/>
</dbReference>
<dbReference type="InterPro" id="IPR018207">
    <property type="entry name" value="Haem_oxygenase_CS"/>
</dbReference>
<dbReference type="SUPFAM" id="SSF48613">
    <property type="entry name" value="Heme oxygenase-like"/>
    <property type="match status" value="1"/>
</dbReference>
<evidence type="ECO:0000256" key="9">
    <source>
        <dbReference type="SAM" id="MobiDB-lite"/>
    </source>
</evidence>
<keyword evidence="10" id="KW-1133">Transmembrane helix</keyword>
<comment type="subcellular location">
    <subcellularLocation>
        <location evidence="1">Endoplasmic reticulum</location>
    </subcellularLocation>
</comment>
<dbReference type="EMBL" id="JAHKSW010000011">
    <property type="protein sequence ID" value="KAG7326888.1"/>
    <property type="molecule type" value="Genomic_DNA"/>
</dbReference>
<evidence type="ECO:0000256" key="1">
    <source>
        <dbReference type="ARBA" id="ARBA00004240"/>
    </source>
</evidence>
<feature type="compositionally biased region" description="Basic and acidic residues" evidence="9">
    <location>
        <begin position="9"/>
        <end position="20"/>
    </location>
</feature>
<evidence type="ECO:0000256" key="10">
    <source>
        <dbReference type="SAM" id="Phobius"/>
    </source>
</evidence>
<dbReference type="InterPro" id="IPR016053">
    <property type="entry name" value="Haem_Oase-like"/>
</dbReference>
<dbReference type="GO" id="GO:0046872">
    <property type="term" value="F:metal ion binding"/>
    <property type="evidence" value="ECO:0007669"/>
    <property type="project" value="UniProtKB-KW"/>
</dbReference>
<gene>
    <name evidence="11" type="ORF">KOW79_010289</name>
</gene>
<accession>A0A9D3NPU5</accession>
<dbReference type="PROSITE" id="PS00593">
    <property type="entry name" value="HEME_OXYGENASE"/>
    <property type="match status" value="1"/>
</dbReference>
<dbReference type="Pfam" id="PF01126">
    <property type="entry name" value="Heme_oxygenase"/>
    <property type="match status" value="1"/>
</dbReference>
<protein>
    <recommendedName>
        <fullName evidence="3">heme oxygenase (biliverdin-producing)</fullName>
        <ecNumber evidence="3">1.14.14.18</ecNumber>
    </recommendedName>
</protein>
<evidence type="ECO:0000256" key="4">
    <source>
        <dbReference type="ARBA" id="ARBA00022617"/>
    </source>
</evidence>
<dbReference type="PRINTS" id="PR00088">
    <property type="entry name" value="HAEMOXYGNASE"/>
</dbReference>
<evidence type="ECO:0000313" key="12">
    <source>
        <dbReference type="Proteomes" id="UP000824219"/>
    </source>
</evidence>
<keyword evidence="10" id="KW-0472">Membrane</keyword>
<keyword evidence="4" id="KW-0349">Heme</keyword>
<dbReference type="FunFam" id="1.20.910.10:FF:000001">
    <property type="entry name" value="Heme oxygenase 1"/>
    <property type="match status" value="1"/>
</dbReference>
<dbReference type="Proteomes" id="UP000824219">
    <property type="component" value="Linkage Group LG11"/>
</dbReference>
<dbReference type="CDD" id="cd19165">
    <property type="entry name" value="HemeO"/>
    <property type="match status" value="1"/>
</dbReference>
<evidence type="ECO:0000256" key="5">
    <source>
        <dbReference type="ARBA" id="ARBA00022723"/>
    </source>
</evidence>
<dbReference type="GO" id="GO:0004392">
    <property type="term" value="F:heme oxygenase (decyclizing) activity"/>
    <property type="evidence" value="ECO:0007669"/>
    <property type="project" value="UniProtKB-EC"/>
</dbReference>
<keyword evidence="6" id="KW-0256">Endoplasmic reticulum</keyword>
<dbReference type="GO" id="GO:0006979">
    <property type="term" value="P:response to oxidative stress"/>
    <property type="evidence" value="ECO:0007669"/>
    <property type="project" value="TreeGrafter"/>
</dbReference>
<dbReference type="EC" id="1.14.14.18" evidence="3"/>
<dbReference type="OrthoDB" id="652091at2759"/>
<evidence type="ECO:0000256" key="3">
    <source>
        <dbReference type="ARBA" id="ARBA00012360"/>
    </source>
</evidence>
<comment type="caution">
    <text evidence="11">The sequence shown here is derived from an EMBL/GenBank/DDBJ whole genome shotgun (WGS) entry which is preliminary data.</text>
</comment>
<dbReference type="AlphaFoldDB" id="A0A9D3NPU5"/>
<dbReference type="PANTHER" id="PTHR10720:SF1">
    <property type="entry name" value="HEME OXYGENASE 1"/>
    <property type="match status" value="1"/>
</dbReference>
<keyword evidence="8" id="KW-0408">Iron</keyword>
<sequence length="323" mass="37149">MIQVQSSQQREERAEDLNSKEDLQRKLKKLKRSEDYLKMEADKQKVQCEKVQVTDSDLSEQIKAVTKESHVRAENTELMLSFQKANISLQQYKLLLCSLYKIYEALEEELDRNASHESVTPIYFPQELARMEALKKDLEHFYGQDWREKMIVPAATLRYAQRLREIGSENPEYLVAHAYTRYLGDLSGGQVLGRITQKALGLKNGEGLAFFTFPAVSSPNLFKQLYRSRMNSIELTETQREGVLEEAVRAFEFNIQVFDELQNLVNTLEKNELRQRHKTHNLETPDVRVSPALSSSLTSGSQLLRMLLGVCFALAVGMGIYVF</sequence>
<evidence type="ECO:0000256" key="6">
    <source>
        <dbReference type="ARBA" id="ARBA00022824"/>
    </source>
</evidence>
<proteinExistence type="inferred from homology"/>
<dbReference type="GO" id="GO:0006788">
    <property type="term" value="P:heme oxidation"/>
    <property type="evidence" value="ECO:0007669"/>
    <property type="project" value="InterPro"/>
</dbReference>
<name>A0A9D3NPU5_9TELE</name>
<feature type="transmembrane region" description="Helical" evidence="10">
    <location>
        <begin position="303"/>
        <end position="322"/>
    </location>
</feature>
<keyword evidence="5" id="KW-0479">Metal-binding</keyword>
<dbReference type="PANTHER" id="PTHR10720">
    <property type="entry name" value="HEME OXYGENASE"/>
    <property type="match status" value="1"/>
</dbReference>
<dbReference type="InterPro" id="IPR002051">
    <property type="entry name" value="Haem_Oase"/>
</dbReference>
<evidence type="ECO:0000313" key="11">
    <source>
        <dbReference type="EMBL" id="KAG7326888.1"/>
    </source>
</evidence>
<reference evidence="11 12" key="1">
    <citation type="submission" date="2021-06" db="EMBL/GenBank/DDBJ databases">
        <title>Chromosome-level genome assembly of the red-tail catfish (Hemibagrus wyckioides).</title>
        <authorList>
            <person name="Shao F."/>
        </authorList>
    </citation>
    <scope>NUCLEOTIDE SEQUENCE [LARGE SCALE GENOMIC DNA]</scope>
    <source>
        <strain evidence="11">EC202008001</strain>
        <tissue evidence="11">Blood</tissue>
    </source>
</reference>
<organism evidence="11 12">
    <name type="scientific">Hemibagrus wyckioides</name>
    <dbReference type="NCBI Taxonomy" id="337641"/>
    <lineage>
        <taxon>Eukaryota</taxon>
        <taxon>Metazoa</taxon>
        <taxon>Chordata</taxon>
        <taxon>Craniata</taxon>
        <taxon>Vertebrata</taxon>
        <taxon>Euteleostomi</taxon>
        <taxon>Actinopterygii</taxon>
        <taxon>Neopterygii</taxon>
        <taxon>Teleostei</taxon>
        <taxon>Ostariophysi</taxon>
        <taxon>Siluriformes</taxon>
        <taxon>Bagridae</taxon>
        <taxon>Hemibagrus</taxon>
    </lineage>
</organism>
<dbReference type="GO" id="GO:0020037">
    <property type="term" value="F:heme binding"/>
    <property type="evidence" value="ECO:0007669"/>
    <property type="project" value="TreeGrafter"/>
</dbReference>
<dbReference type="GO" id="GO:0042167">
    <property type="term" value="P:heme catabolic process"/>
    <property type="evidence" value="ECO:0007669"/>
    <property type="project" value="TreeGrafter"/>
</dbReference>
<comment type="similarity">
    <text evidence="2">Belongs to the heme oxygenase family.</text>
</comment>
<evidence type="ECO:0000256" key="8">
    <source>
        <dbReference type="ARBA" id="ARBA00023004"/>
    </source>
</evidence>
<keyword evidence="12" id="KW-1185">Reference proteome</keyword>
<keyword evidence="10" id="KW-0812">Transmembrane</keyword>
<evidence type="ECO:0000256" key="2">
    <source>
        <dbReference type="ARBA" id="ARBA00006134"/>
    </source>
</evidence>